<name>C9LF93_9BACT</name>
<organism evidence="1 2">
    <name type="scientific">Alloprevotella tannerae ATCC 51259</name>
    <dbReference type="NCBI Taxonomy" id="626522"/>
    <lineage>
        <taxon>Bacteria</taxon>
        <taxon>Pseudomonadati</taxon>
        <taxon>Bacteroidota</taxon>
        <taxon>Bacteroidia</taxon>
        <taxon>Bacteroidales</taxon>
        <taxon>Prevotellaceae</taxon>
        <taxon>Alloprevotella</taxon>
    </lineage>
</organism>
<proteinExistence type="predicted"/>
<dbReference type="HOGENOM" id="CLU_3274758_0_0_10"/>
<dbReference type="EMBL" id="ACIJ02000016">
    <property type="protein sequence ID" value="EEX72412.1"/>
    <property type="molecule type" value="Genomic_DNA"/>
</dbReference>
<accession>C9LF93</accession>
<evidence type="ECO:0000313" key="2">
    <source>
        <dbReference type="Proteomes" id="UP000003460"/>
    </source>
</evidence>
<comment type="caution">
    <text evidence="1">The sequence shown here is derived from an EMBL/GenBank/DDBJ whole genome shotgun (WGS) entry which is preliminary data.</text>
</comment>
<reference evidence="1" key="1">
    <citation type="submission" date="2009-09" db="EMBL/GenBank/DDBJ databases">
        <authorList>
            <person name="Weinstock G."/>
            <person name="Sodergren E."/>
            <person name="Clifton S."/>
            <person name="Fulton L."/>
            <person name="Fulton B."/>
            <person name="Courtney L."/>
            <person name="Fronick C."/>
            <person name="Harrison M."/>
            <person name="Strong C."/>
            <person name="Farmer C."/>
            <person name="Delahaunty K."/>
            <person name="Markovic C."/>
            <person name="Hall O."/>
            <person name="Minx P."/>
            <person name="Tomlinson C."/>
            <person name="Mitreva M."/>
            <person name="Nelson J."/>
            <person name="Hou S."/>
            <person name="Wollam A."/>
            <person name="Pepin K.H."/>
            <person name="Johnson M."/>
            <person name="Bhonagiri V."/>
            <person name="Nash W.E."/>
            <person name="Warren W."/>
            <person name="Chinwalla A."/>
            <person name="Mardis E.R."/>
            <person name="Wilson R.K."/>
        </authorList>
    </citation>
    <scope>NUCLEOTIDE SEQUENCE [LARGE SCALE GENOMIC DNA]</scope>
    <source>
        <strain evidence="1">ATCC 51259</strain>
    </source>
</reference>
<protein>
    <submittedName>
        <fullName evidence="1">Uncharacterized protein</fullName>
    </submittedName>
</protein>
<gene>
    <name evidence="1" type="ORF">GCWU000325_00875</name>
</gene>
<evidence type="ECO:0000313" key="1">
    <source>
        <dbReference type="EMBL" id="EEX72412.1"/>
    </source>
</evidence>
<dbReference type="AlphaFoldDB" id="C9LF93"/>
<keyword evidence="2" id="KW-1185">Reference proteome</keyword>
<sequence>MKIRQEKSRSYLVSSNPLPKFAPPFQKEGTYIFIYSISLCT</sequence>
<dbReference type="Proteomes" id="UP000003460">
    <property type="component" value="Unassembled WGS sequence"/>
</dbReference>